<evidence type="ECO:0000313" key="2">
    <source>
        <dbReference type="Proteomes" id="UP001186944"/>
    </source>
</evidence>
<evidence type="ECO:0000313" key="1">
    <source>
        <dbReference type="EMBL" id="KAK3108083.1"/>
    </source>
</evidence>
<reference evidence="1" key="1">
    <citation type="submission" date="2019-08" db="EMBL/GenBank/DDBJ databases">
        <title>The improved chromosome-level genome for the pearl oyster Pinctada fucata martensii using PacBio sequencing and Hi-C.</title>
        <authorList>
            <person name="Zheng Z."/>
        </authorList>
    </citation>
    <scope>NUCLEOTIDE SEQUENCE</scope>
    <source>
        <strain evidence="1">ZZ-2019</strain>
        <tissue evidence="1">Adductor muscle</tissue>
    </source>
</reference>
<name>A0AA89CAG4_PINIB</name>
<dbReference type="Proteomes" id="UP001186944">
    <property type="component" value="Unassembled WGS sequence"/>
</dbReference>
<sequence length="174" mass="19587">MYVLKNVTVRQFRDVKLLSTTKTTEITLSDNQDKLQEVTSETYEEQALLTNTSSNGNIISITIAKNYTCPSCHKNIAVNSDSQFVRCSSCNMKVLKGSLTSSMHATMSFKPTDADAPPLKLMCFDKCLKDFITAVQKPNFQTDVDELENFLLLNQFNLSYDESFVVSKISQVKQ</sequence>
<accession>A0AA89CAG4</accession>
<dbReference type="Gene3D" id="2.20.28.30">
    <property type="entry name" value="RNA polymerase ii, chain L"/>
    <property type="match status" value="1"/>
</dbReference>
<dbReference type="EMBL" id="VSWD01000001">
    <property type="protein sequence ID" value="KAK3108083.1"/>
    <property type="molecule type" value="Genomic_DNA"/>
</dbReference>
<protein>
    <submittedName>
        <fullName evidence="1">Uncharacterized protein</fullName>
    </submittedName>
</protein>
<keyword evidence="2" id="KW-1185">Reference proteome</keyword>
<comment type="caution">
    <text evidence="1">The sequence shown here is derived from an EMBL/GenBank/DDBJ whole genome shotgun (WGS) entry which is preliminary data.</text>
</comment>
<proteinExistence type="predicted"/>
<dbReference type="AlphaFoldDB" id="A0AA89CAG4"/>
<gene>
    <name evidence="1" type="ORF">FSP39_000843</name>
</gene>
<organism evidence="1 2">
    <name type="scientific">Pinctada imbricata</name>
    <name type="common">Atlantic pearl-oyster</name>
    <name type="synonym">Pinctada martensii</name>
    <dbReference type="NCBI Taxonomy" id="66713"/>
    <lineage>
        <taxon>Eukaryota</taxon>
        <taxon>Metazoa</taxon>
        <taxon>Spiralia</taxon>
        <taxon>Lophotrochozoa</taxon>
        <taxon>Mollusca</taxon>
        <taxon>Bivalvia</taxon>
        <taxon>Autobranchia</taxon>
        <taxon>Pteriomorphia</taxon>
        <taxon>Pterioida</taxon>
        <taxon>Pterioidea</taxon>
        <taxon>Pteriidae</taxon>
        <taxon>Pinctada</taxon>
    </lineage>
</organism>